<evidence type="ECO:0000313" key="3">
    <source>
        <dbReference type="Proteomes" id="UP001497623"/>
    </source>
</evidence>
<dbReference type="EMBL" id="CAXKWB010000547">
    <property type="protein sequence ID" value="CAL4061162.1"/>
    <property type="molecule type" value="Genomic_DNA"/>
</dbReference>
<comment type="caution">
    <text evidence="2">The sequence shown here is derived from an EMBL/GenBank/DDBJ whole genome shotgun (WGS) entry which is preliminary data.</text>
</comment>
<dbReference type="InterPro" id="IPR036291">
    <property type="entry name" value="NAD(P)-bd_dom_sf"/>
</dbReference>
<proteinExistence type="predicted"/>
<dbReference type="Gene3D" id="3.40.50.720">
    <property type="entry name" value="NAD(P)-binding Rossmann-like Domain"/>
    <property type="match status" value="1"/>
</dbReference>
<dbReference type="GO" id="GO:0004074">
    <property type="term" value="F:biliverdin reductase [NAD(P)H] activity"/>
    <property type="evidence" value="ECO:0007669"/>
    <property type="project" value="TreeGrafter"/>
</dbReference>
<reference evidence="2 3" key="1">
    <citation type="submission" date="2024-05" db="EMBL/GenBank/DDBJ databases">
        <authorList>
            <person name="Wallberg A."/>
        </authorList>
    </citation>
    <scope>NUCLEOTIDE SEQUENCE [LARGE SCALE GENOMIC DNA]</scope>
</reference>
<dbReference type="SUPFAM" id="SSF51735">
    <property type="entry name" value="NAD(P)-binding Rossmann-fold domains"/>
    <property type="match status" value="1"/>
</dbReference>
<dbReference type="Pfam" id="PF13460">
    <property type="entry name" value="NAD_binding_10"/>
    <property type="match status" value="1"/>
</dbReference>
<sequence length="205" mass="22391">MPKYKNLIIFGATGMTGQACIGQALKLGHEVTAFTRDPSKLGDEIKDKVTVKQGDVLDRAAVEDAMKGHEAVISVLGTGREMGPTTVMSEGIKNILSAMEKRGIKRISVQCACFQFWDRAKVPPIYSHVNEDHHRVLDCLTASKAEWIALLPPALKNIPGTGKYIIKHEAGIDGPCSIHDIAHFHVTGINDDVNLYHRIGIVNIT</sequence>
<organism evidence="2 3">
    <name type="scientific">Meganyctiphanes norvegica</name>
    <name type="common">Northern krill</name>
    <name type="synonym">Thysanopoda norvegica</name>
    <dbReference type="NCBI Taxonomy" id="48144"/>
    <lineage>
        <taxon>Eukaryota</taxon>
        <taxon>Metazoa</taxon>
        <taxon>Ecdysozoa</taxon>
        <taxon>Arthropoda</taxon>
        <taxon>Crustacea</taxon>
        <taxon>Multicrustacea</taxon>
        <taxon>Malacostraca</taxon>
        <taxon>Eumalacostraca</taxon>
        <taxon>Eucarida</taxon>
        <taxon>Euphausiacea</taxon>
        <taxon>Euphausiidae</taxon>
        <taxon>Meganyctiphanes</taxon>
    </lineage>
</organism>
<dbReference type="PROSITE" id="PS51257">
    <property type="entry name" value="PROKAR_LIPOPROTEIN"/>
    <property type="match status" value="1"/>
</dbReference>
<accession>A0AAV2PM75</accession>
<protein>
    <recommendedName>
        <fullName evidence="1">NAD(P)-binding domain-containing protein</fullName>
    </recommendedName>
</protein>
<dbReference type="PANTHER" id="PTHR43355">
    <property type="entry name" value="FLAVIN REDUCTASE (NADPH)"/>
    <property type="match status" value="1"/>
</dbReference>
<dbReference type="AlphaFoldDB" id="A0AAV2PM75"/>
<dbReference type="PANTHER" id="PTHR43355:SF2">
    <property type="entry name" value="FLAVIN REDUCTASE (NADPH)"/>
    <property type="match status" value="1"/>
</dbReference>
<dbReference type="GO" id="GO:0042602">
    <property type="term" value="F:riboflavin reductase (NADPH) activity"/>
    <property type="evidence" value="ECO:0007669"/>
    <property type="project" value="TreeGrafter"/>
</dbReference>
<dbReference type="InterPro" id="IPR051606">
    <property type="entry name" value="Polyketide_Oxido-like"/>
</dbReference>
<evidence type="ECO:0000259" key="1">
    <source>
        <dbReference type="Pfam" id="PF13460"/>
    </source>
</evidence>
<dbReference type="InterPro" id="IPR016040">
    <property type="entry name" value="NAD(P)-bd_dom"/>
</dbReference>
<name>A0AAV2PM75_MEGNR</name>
<evidence type="ECO:0000313" key="2">
    <source>
        <dbReference type="EMBL" id="CAL4061162.1"/>
    </source>
</evidence>
<keyword evidence="3" id="KW-1185">Reference proteome</keyword>
<dbReference type="Proteomes" id="UP001497623">
    <property type="component" value="Unassembled WGS sequence"/>
</dbReference>
<feature type="domain" description="NAD(P)-binding" evidence="1">
    <location>
        <begin position="11"/>
        <end position="191"/>
    </location>
</feature>
<gene>
    <name evidence="2" type="ORF">MNOR_LOCUS1912</name>
</gene>